<evidence type="ECO:0000313" key="2">
    <source>
        <dbReference type="Proteomes" id="UP000219369"/>
    </source>
</evidence>
<protein>
    <recommendedName>
        <fullName evidence="3">Transcription factor domain-containing protein</fullName>
    </recommendedName>
</protein>
<accession>A0A2H3TY34</accession>
<gene>
    <name evidence="1" type="ORF">FRV6_16673</name>
</gene>
<name>A0A2H3TY34_FUSOX</name>
<reference evidence="2" key="1">
    <citation type="submission" date="2016-09" db="EMBL/GenBank/DDBJ databases">
        <authorList>
            <person name="Guldener U."/>
        </authorList>
    </citation>
    <scope>NUCLEOTIDE SEQUENCE [LARGE SCALE GENOMIC DNA]</scope>
    <source>
        <strain evidence="2">V64-1</strain>
    </source>
</reference>
<evidence type="ECO:0000313" key="1">
    <source>
        <dbReference type="EMBL" id="SCO92545.1"/>
    </source>
</evidence>
<sequence length="276" mass="30731">MALSHDCCSISALSRLDHAVSQTRQYIQFVETQHDETSGAMFAAMLFLSHVSMRAGYPWTWQLERMHSLVLTMPPGPERQQYLEILGGLDMNVWIVGRQSAPLHIWATYCRGGEGIEDVTGLPRRLLDLISLVSRREDVSHELQQYADALPQTRDKITGVYRSLILSARIYLQEEPVAPLLSELFTLVRCLRQEIPGADLGILAFPAYTLGYHGQLLEYRTLAVDVLSAPSTTYLPDGTSVLRGSPLNAMRSYWASIGVLDFSLAGGCDSSEVGLW</sequence>
<dbReference type="Proteomes" id="UP000219369">
    <property type="component" value="Unassembled WGS sequence"/>
</dbReference>
<proteinExistence type="predicted"/>
<evidence type="ECO:0008006" key="3">
    <source>
        <dbReference type="Google" id="ProtNLM"/>
    </source>
</evidence>
<organism evidence="1 2">
    <name type="scientific">Fusarium oxysporum</name>
    <name type="common">Fusarium vascular wilt</name>
    <dbReference type="NCBI Taxonomy" id="5507"/>
    <lineage>
        <taxon>Eukaryota</taxon>
        <taxon>Fungi</taxon>
        <taxon>Dikarya</taxon>
        <taxon>Ascomycota</taxon>
        <taxon>Pezizomycotina</taxon>
        <taxon>Sordariomycetes</taxon>
        <taxon>Hypocreomycetidae</taxon>
        <taxon>Hypocreales</taxon>
        <taxon>Nectriaceae</taxon>
        <taxon>Fusarium</taxon>
        <taxon>Fusarium oxysporum species complex</taxon>
    </lineage>
</organism>
<dbReference type="EMBL" id="FMJY01000011">
    <property type="protein sequence ID" value="SCO92545.1"/>
    <property type="molecule type" value="Genomic_DNA"/>
</dbReference>
<dbReference type="AlphaFoldDB" id="A0A2H3TY34"/>
<dbReference type="OrthoDB" id="199238at2759"/>
<dbReference type="VEuPathDB" id="FungiDB:FOIG_08420"/>